<organism evidence="6 7">
    <name type="scientific">Bifidobacterium thermophilum</name>
    <dbReference type="NCBI Taxonomy" id="33905"/>
    <lineage>
        <taxon>Bacteria</taxon>
        <taxon>Bacillati</taxon>
        <taxon>Actinomycetota</taxon>
        <taxon>Actinomycetes</taxon>
        <taxon>Bifidobacteriales</taxon>
        <taxon>Bifidobacteriaceae</taxon>
        <taxon>Bifidobacterium</taxon>
    </lineage>
</organism>
<proteinExistence type="predicted"/>
<name>A0A7X9RKW5_9BIFI</name>
<dbReference type="InterPro" id="IPR027417">
    <property type="entry name" value="P-loop_NTPase"/>
</dbReference>
<dbReference type="AlphaFoldDB" id="A0A7X9RKW5"/>
<keyword evidence="2 3" id="KW-0067">ATP-binding</keyword>
<dbReference type="PANTHER" id="PTHR22683">
    <property type="entry name" value="SPORULATION PROTEIN RELATED"/>
    <property type="match status" value="1"/>
</dbReference>
<dbReference type="PANTHER" id="PTHR22683:SF41">
    <property type="entry name" value="DNA TRANSLOCASE FTSK"/>
    <property type="match status" value="1"/>
</dbReference>
<dbReference type="Gene3D" id="3.40.50.300">
    <property type="entry name" value="P-loop containing nucleotide triphosphate hydrolases"/>
    <property type="match status" value="1"/>
</dbReference>
<protein>
    <recommendedName>
        <fullName evidence="5">FtsK domain-containing protein</fullName>
    </recommendedName>
</protein>
<dbReference type="RefSeq" id="WP_168984048.1">
    <property type="nucleotide sequence ID" value="NZ_JABAGI010000003.1"/>
</dbReference>
<evidence type="ECO:0000313" key="6">
    <source>
        <dbReference type="EMBL" id="NME61953.1"/>
    </source>
</evidence>
<dbReference type="Proteomes" id="UP000588369">
    <property type="component" value="Unassembled WGS sequence"/>
</dbReference>
<feature type="region of interest" description="Disordered" evidence="4">
    <location>
        <begin position="914"/>
        <end position="949"/>
    </location>
</feature>
<evidence type="ECO:0000256" key="2">
    <source>
        <dbReference type="ARBA" id="ARBA00022840"/>
    </source>
</evidence>
<gene>
    <name evidence="6" type="ORF">HF844_03915</name>
</gene>
<dbReference type="InterPro" id="IPR002543">
    <property type="entry name" value="FtsK_dom"/>
</dbReference>
<dbReference type="SUPFAM" id="SSF52540">
    <property type="entry name" value="P-loop containing nucleoside triphosphate hydrolases"/>
    <property type="match status" value="1"/>
</dbReference>
<keyword evidence="1 3" id="KW-0547">Nucleotide-binding</keyword>
<evidence type="ECO:0000256" key="3">
    <source>
        <dbReference type="PROSITE-ProRule" id="PRU00289"/>
    </source>
</evidence>
<sequence>MFVCLAAERSRGGDGPYRVKRRSVTWSKKQARPSLILAGVGLLAALTGWALDAPAWLFGLPFLLAPLPAWRAVKGAGVAYRADRDSERMLSGWIDASHSLKVAAPPTWLSDTKLGAHGERLFRLRVGGRQAWVDKSVRDAIRPAAQADGYDIAFTLEEDADHPNDVWVDVAPMDRPDPKTLAADPVGMVVRCDMEDARLGFNYSCWPAHCKLDQVGTVDGKPAAFKWTILGPQPDWTRVRLDWLRGSTDGELGDWGTLIGVHMLVDPSFGFGWVWVGDRKAIDFDDRTASKWFNHDFSATRSAAHYLDLIDRWGADESAWDTALDGGKLPVPAAFYYDNEQTLEADDGWTLTAMPVALPGKGSYQALDYMALDVRPSMGDATVADALPMRNPRDNGWFTRYFTWVRSDPAFQPAIPAALRDLKGDGPAETLMARVIVSRACASALKRPALVGDPVQAAAPDADWTMWRVPISLTGGVTAADARKAQVRLQALAGADVAWWRWLDAGTVELWAGDRFCDDEDEWEDPDDYRTALRLRLSAAWAAAKAVAPDGRTPEAMDITPAPGGLTRVGFDIPTGLSRESVEASMDDFAANAGYSYVAPVTATRFTLLLGTHDPLPDRAPSDWTLLKPGTRVLPFGVQADGRPAVWDPAVTPHLLAAGTTGSGKSSVSVTLVCAALRLGFQVAVADPSKGANDFRPIKDHLVAFCDTLPDTYALAQWMVSEMHRRVALIKANGGGDLFDLPADIRPAPLLVQIDEFNSLLGRSGGKLDNALGDPDIDNANARIDWENGLRSTIGNDISQILTQARSAGIMLLLGAQKLRAEDVKSMSPTALGMLGRVFLGLADNTAGNISQANVREANRLLRQAAKTGGMPKGRGLYEPLGGQVRMVQCWWSGAGQELADACDGLPRPAQIDLSRFRPPQPRTVGVAAPVPDDTPVEAAQASEEDWDF</sequence>
<comment type="caution">
    <text evidence="6">The sequence shown here is derived from an EMBL/GenBank/DDBJ whole genome shotgun (WGS) entry which is preliminary data.</text>
</comment>
<dbReference type="GO" id="GO:0005524">
    <property type="term" value="F:ATP binding"/>
    <property type="evidence" value="ECO:0007669"/>
    <property type="project" value="UniProtKB-UniRule"/>
</dbReference>
<dbReference type="InterPro" id="IPR050206">
    <property type="entry name" value="FtsK/SpoIIIE/SftA"/>
</dbReference>
<dbReference type="EMBL" id="JABAGI010000003">
    <property type="protein sequence ID" value="NME61953.1"/>
    <property type="molecule type" value="Genomic_DNA"/>
</dbReference>
<dbReference type="GO" id="GO:0003677">
    <property type="term" value="F:DNA binding"/>
    <property type="evidence" value="ECO:0007669"/>
    <property type="project" value="InterPro"/>
</dbReference>
<dbReference type="PROSITE" id="PS50901">
    <property type="entry name" value="FTSK"/>
    <property type="match status" value="1"/>
</dbReference>
<evidence type="ECO:0000259" key="5">
    <source>
        <dbReference type="PROSITE" id="PS50901"/>
    </source>
</evidence>
<evidence type="ECO:0000313" key="7">
    <source>
        <dbReference type="Proteomes" id="UP000588369"/>
    </source>
</evidence>
<dbReference type="Pfam" id="PF01580">
    <property type="entry name" value="FtsK_SpoIIIE"/>
    <property type="match status" value="1"/>
</dbReference>
<feature type="binding site" evidence="3">
    <location>
        <begin position="659"/>
        <end position="666"/>
    </location>
    <ligand>
        <name>ATP</name>
        <dbReference type="ChEBI" id="CHEBI:30616"/>
    </ligand>
</feature>
<feature type="domain" description="FtsK" evidence="5">
    <location>
        <begin position="642"/>
        <end position="849"/>
    </location>
</feature>
<reference evidence="6 7" key="1">
    <citation type="submission" date="2020-04" db="EMBL/GenBank/DDBJ databases">
        <authorList>
            <person name="Hitch T.C.A."/>
            <person name="Wylensek D."/>
            <person name="Clavel T."/>
        </authorList>
    </citation>
    <scope>NUCLEOTIDE SEQUENCE [LARGE SCALE GENOMIC DNA]</scope>
    <source>
        <strain evidence="6 7">BSM-130-P53-3C</strain>
    </source>
</reference>
<accession>A0A7X9RKW5</accession>
<evidence type="ECO:0000256" key="1">
    <source>
        <dbReference type="ARBA" id="ARBA00022741"/>
    </source>
</evidence>
<evidence type="ECO:0000256" key="4">
    <source>
        <dbReference type="SAM" id="MobiDB-lite"/>
    </source>
</evidence>